<organism evidence="7 8">
    <name type="scientific">Actinomyces lilanjuaniae</name>
    <dbReference type="NCBI Taxonomy" id="2321394"/>
    <lineage>
        <taxon>Bacteria</taxon>
        <taxon>Bacillati</taxon>
        <taxon>Actinomycetota</taxon>
        <taxon>Actinomycetes</taxon>
        <taxon>Actinomycetales</taxon>
        <taxon>Actinomycetaceae</taxon>
        <taxon>Actinomyces</taxon>
    </lineage>
</organism>
<feature type="transmembrane region" description="Helical" evidence="6">
    <location>
        <begin position="302"/>
        <end position="323"/>
    </location>
</feature>
<evidence type="ECO:0000313" key="8">
    <source>
        <dbReference type="Proteomes" id="UP000273001"/>
    </source>
</evidence>
<name>A0ABM6Z6K7_9ACTO</name>
<feature type="transmembrane region" description="Helical" evidence="6">
    <location>
        <begin position="89"/>
        <end position="110"/>
    </location>
</feature>
<evidence type="ECO:0000256" key="4">
    <source>
        <dbReference type="ARBA" id="ARBA00022989"/>
    </source>
</evidence>
<feature type="transmembrane region" description="Helical" evidence="6">
    <location>
        <begin position="329"/>
        <end position="351"/>
    </location>
</feature>
<dbReference type="EMBL" id="CP032514">
    <property type="protein sequence ID" value="AYD90789.1"/>
    <property type="molecule type" value="Genomic_DNA"/>
</dbReference>
<feature type="transmembrane region" description="Helical" evidence="6">
    <location>
        <begin position="249"/>
        <end position="269"/>
    </location>
</feature>
<dbReference type="Pfam" id="PF02653">
    <property type="entry name" value="BPD_transp_2"/>
    <property type="match status" value="1"/>
</dbReference>
<feature type="transmembrane region" description="Helical" evidence="6">
    <location>
        <begin position="116"/>
        <end position="138"/>
    </location>
</feature>
<comment type="subcellular location">
    <subcellularLocation>
        <location evidence="1">Cell membrane</location>
        <topology evidence="1">Multi-pass membrane protein</topology>
    </subcellularLocation>
</comment>
<keyword evidence="3 6" id="KW-0812">Transmembrane</keyword>
<feature type="transmembrane region" description="Helical" evidence="6">
    <location>
        <begin position="150"/>
        <end position="174"/>
    </location>
</feature>
<feature type="transmembrane region" description="Helical" evidence="6">
    <location>
        <begin position="275"/>
        <end position="295"/>
    </location>
</feature>
<evidence type="ECO:0000313" key="7">
    <source>
        <dbReference type="EMBL" id="AYD90789.1"/>
    </source>
</evidence>
<feature type="transmembrane region" description="Helical" evidence="6">
    <location>
        <begin position="200"/>
        <end position="220"/>
    </location>
</feature>
<dbReference type="InterPro" id="IPR001851">
    <property type="entry name" value="ABC_transp_permease"/>
</dbReference>
<dbReference type="CDD" id="cd06580">
    <property type="entry name" value="TM_PBP1_transp_TpRbsC_like"/>
    <property type="match status" value="1"/>
</dbReference>
<accession>A0ABM6Z6K7</accession>
<keyword evidence="2" id="KW-1003">Cell membrane</keyword>
<keyword evidence="4 6" id="KW-1133">Transmembrane helix</keyword>
<keyword evidence="5 6" id="KW-0472">Membrane</keyword>
<dbReference type="PANTHER" id="PTHR47089">
    <property type="entry name" value="ABC TRANSPORTER, PERMEASE PROTEIN"/>
    <property type="match status" value="1"/>
</dbReference>
<evidence type="ECO:0000256" key="3">
    <source>
        <dbReference type="ARBA" id="ARBA00022692"/>
    </source>
</evidence>
<dbReference type="Proteomes" id="UP000273001">
    <property type="component" value="Chromosome"/>
</dbReference>
<protein>
    <submittedName>
        <fullName evidence="7">ABC transporter permease</fullName>
    </submittedName>
</protein>
<dbReference type="PANTHER" id="PTHR47089:SF1">
    <property type="entry name" value="GUANOSINE ABC TRANSPORTER PERMEASE PROTEIN NUPP"/>
    <property type="match status" value="1"/>
</dbReference>
<reference evidence="7 8" key="1">
    <citation type="submission" date="2018-09" db="EMBL/GenBank/DDBJ databases">
        <authorList>
            <person name="Li J."/>
        </authorList>
    </citation>
    <scope>NUCLEOTIDE SEQUENCE [LARGE SCALE GENOMIC DNA]</scope>
    <source>
        <strain evidence="7 8">2129</strain>
    </source>
</reference>
<keyword evidence="8" id="KW-1185">Reference proteome</keyword>
<evidence type="ECO:0000256" key="6">
    <source>
        <dbReference type="SAM" id="Phobius"/>
    </source>
</evidence>
<evidence type="ECO:0000256" key="5">
    <source>
        <dbReference type="ARBA" id="ARBA00023136"/>
    </source>
</evidence>
<proteinExistence type="predicted"/>
<evidence type="ECO:0000256" key="1">
    <source>
        <dbReference type="ARBA" id="ARBA00004651"/>
    </source>
</evidence>
<sequence length="379" mass="38949">MIVGSVLILVADEEVRTTAGYFLARPGDFLGAAGSSLVEAYTSLLRGSVLDWRATTATRMVRPLTETLTNATPLIIAGLGMSVAFRAGLFNIGGQGQVVLGGILATYVGITWELPVVVHLPLAVLAAVLGGFVWGGLAGLLKARTGANEVIVTIMLNSVAGYLLAQLLTTTVFIGESGSNPKSLYLAGSSHYPLLLGDSFRLHAGFLVALLAAGSVWWLMERSRLGFQLRAVGLNAQAARTAGMNVSRVTAVAMMVSGALCGLAATAPVLGTQRYLGLSVAGTIGFDAITVALLGRSTPLGTVLAGLLFGALSAGGTTMQAATGTPVDIVLVLQSTIVLFIAAPSLVRALYRLPARGSWTRQQDTAAAAGTPAPTSREA</sequence>
<gene>
    <name evidence="7" type="ORF">D5R93_04115</name>
</gene>
<evidence type="ECO:0000256" key="2">
    <source>
        <dbReference type="ARBA" id="ARBA00022475"/>
    </source>
</evidence>